<reference evidence="3 4" key="1">
    <citation type="journal article" date="2016" name="Genome Biol. Evol.">
        <title>Divergent and convergent evolution of fungal pathogenicity.</title>
        <authorList>
            <person name="Shang Y."/>
            <person name="Xiao G."/>
            <person name="Zheng P."/>
            <person name="Cen K."/>
            <person name="Zhan S."/>
            <person name="Wang C."/>
        </authorList>
    </citation>
    <scope>NUCLEOTIDE SEQUENCE [LARGE SCALE GENOMIC DNA]</scope>
    <source>
        <strain evidence="3 4">RCEF 1005</strain>
    </source>
</reference>
<keyword evidence="4" id="KW-1185">Reference proteome</keyword>
<comment type="caution">
    <text evidence="3">The sequence shown here is derived from an EMBL/GenBank/DDBJ whole genome shotgun (WGS) entry which is preliminary data.</text>
</comment>
<protein>
    <submittedName>
        <fullName evidence="3">Hsp70 family chaperone</fullName>
    </submittedName>
</protein>
<evidence type="ECO:0000256" key="2">
    <source>
        <dbReference type="ARBA" id="ARBA00022840"/>
    </source>
</evidence>
<dbReference type="EMBL" id="AZHF01000007">
    <property type="protein sequence ID" value="OAA72874.1"/>
    <property type="molecule type" value="Genomic_DNA"/>
</dbReference>
<dbReference type="PANTHER" id="PTHR14187">
    <property type="entry name" value="ALPHA KINASE/ELONGATION FACTOR 2 KINASE"/>
    <property type="match status" value="1"/>
</dbReference>
<keyword evidence="2" id="KW-0067">ATP-binding</keyword>
<dbReference type="AlphaFoldDB" id="A0A162LML5"/>
<dbReference type="InterPro" id="IPR013126">
    <property type="entry name" value="Hsp_70_fam"/>
</dbReference>
<keyword evidence="1" id="KW-0547">Nucleotide-binding</keyword>
<dbReference type="PANTHER" id="PTHR14187:SF5">
    <property type="entry name" value="HEAT SHOCK 70 KDA PROTEIN 12A"/>
    <property type="match status" value="1"/>
</dbReference>
<dbReference type="GO" id="GO:0005524">
    <property type="term" value="F:ATP binding"/>
    <property type="evidence" value="ECO:0007669"/>
    <property type="project" value="UniProtKB-KW"/>
</dbReference>
<dbReference type="Gene3D" id="3.30.420.40">
    <property type="match status" value="3"/>
</dbReference>
<dbReference type="CDD" id="cd10170">
    <property type="entry name" value="ASKHA_NBD_HSP70"/>
    <property type="match status" value="1"/>
</dbReference>
<accession>A0A162LML5</accession>
<dbReference type="Pfam" id="PF00012">
    <property type="entry name" value="HSP70"/>
    <property type="match status" value="1"/>
</dbReference>
<evidence type="ECO:0000313" key="3">
    <source>
        <dbReference type="EMBL" id="OAA72874.1"/>
    </source>
</evidence>
<dbReference type="OrthoDB" id="2963168at2759"/>
<evidence type="ECO:0000313" key="4">
    <source>
        <dbReference type="Proteomes" id="UP000076881"/>
    </source>
</evidence>
<dbReference type="SUPFAM" id="SSF53067">
    <property type="entry name" value="Actin-like ATPase domain"/>
    <property type="match status" value="2"/>
</dbReference>
<proteinExistence type="predicted"/>
<evidence type="ECO:0000256" key="1">
    <source>
        <dbReference type="ARBA" id="ARBA00022741"/>
    </source>
</evidence>
<dbReference type="Gene3D" id="3.90.640.10">
    <property type="entry name" value="Actin, Chain A, domain 4"/>
    <property type="match status" value="1"/>
</dbReference>
<sequence>MDTKRLIVAIDFGTTYSGVAYCFPGSRDKTLEVISEWPGTPFEMVKIPTIVKYDQDDVNKFQWGARLKSSADNIVGIKLLLDPSQKLLWHVPPETKDNLRLLPPSKTPKDVAADFLRAMKSHAMSQIENRMTQAVLNSFETEYVMSGADQIQSTWKANAYEEISTCGVVRCRQKFDPRGAAAKAAGITPVTLIKEPEAAALYSIRRLDAFLDPHDVIVICDAGGGTVDLISYEIEQTEPRLQLKEVVPGSGEMVGSIALNRRFKSAVKKKLPDDKWEELKNSRGMAKASQQFETEVKPGFTDDMDEEYYVSFPGASFEEDEDKGLMGNEWRMTRDDVKAIFDPVIFDILGLIQAQVQSVQQKQKAVKAIFLVGGFGGSQYLRKEVERVHQGIRVVQPNDAWAAIAKGAALSKMLDSAVVTSVSAVRHYGVESGCLFDHLVDKGEKTYVDYYTGEVRAQRMSWHVKIGDSIQRRQKIRLGFCRKIPENYTSSDTMFKEALFECEDKVAPIHRSKSRTAKRNCVLHTDISSVPTSKFTRHVGTSGLALVSTRNGSRLETPYSGGAGKPYWLVSYDLVISFESAVMTFSMEIDGETLGSVEAHFEH</sequence>
<organism evidence="3 4">
    <name type="scientific">Akanthomyces lecanii RCEF 1005</name>
    <dbReference type="NCBI Taxonomy" id="1081108"/>
    <lineage>
        <taxon>Eukaryota</taxon>
        <taxon>Fungi</taxon>
        <taxon>Dikarya</taxon>
        <taxon>Ascomycota</taxon>
        <taxon>Pezizomycotina</taxon>
        <taxon>Sordariomycetes</taxon>
        <taxon>Hypocreomycetidae</taxon>
        <taxon>Hypocreales</taxon>
        <taxon>Cordycipitaceae</taxon>
        <taxon>Akanthomyces</taxon>
        <taxon>Cordyceps confragosa</taxon>
    </lineage>
</organism>
<name>A0A162LML5_CORDF</name>
<dbReference type="InterPro" id="IPR043129">
    <property type="entry name" value="ATPase_NBD"/>
</dbReference>
<dbReference type="GO" id="GO:0140662">
    <property type="term" value="F:ATP-dependent protein folding chaperone"/>
    <property type="evidence" value="ECO:0007669"/>
    <property type="project" value="InterPro"/>
</dbReference>
<dbReference type="STRING" id="1081108.A0A162LML5"/>
<gene>
    <name evidence="3" type="ORF">LEL_08658</name>
</gene>
<dbReference type="Proteomes" id="UP000076881">
    <property type="component" value="Unassembled WGS sequence"/>
</dbReference>